<keyword evidence="2" id="KW-1185">Reference proteome</keyword>
<dbReference type="EMBL" id="KN847044">
    <property type="protein sequence ID" value="KIW25396.1"/>
    <property type="molecule type" value="Genomic_DNA"/>
</dbReference>
<proteinExistence type="predicted"/>
<dbReference type="Proteomes" id="UP000054466">
    <property type="component" value="Unassembled WGS sequence"/>
</dbReference>
<evidence type="ECO:0000313" key="2">
    <source>
        <dbReference type="Proteomes" id="UP000054466"/>
    </source>
</evidence>
<dbReference type="AlphaFoldDB" id="A0A0D1ZCC8"/>
<accession>A0A0D1ZCC8</accession>
<name>A0A0D1ZCC8_9EURO</name>
<dbReference type="VEuPathDB" id="FungiDB:PV07_08573"/>
<gene>
    <name evidence="1" type="ORF">PV07_08573</name>
</gene>
<dbReference type="GeneID" id="27347767"/>
<evidence type="ECO:0000313" key="1">
    <source>
        <dbReference type="EMBL" id="KIW25396.1"/>
    </source>
</evidence>
<reference evidence="1 2" key="1">
    <citation type="submission" date="2015-01" db="EMBL/GenBank/DDBJ databases">
        <title>The Genome Sequence of Cladophialophora immunda CBS83496.</title>
        <authorList>
            <consortium name="The Broad Institute Genomics Platform"/>
            <person name="Cuomo C."/>
            <person name="de Hoog S."/>
            <person name="Gorbushina A."/>
            <person name="Stielow B."/>
            <person name="Teixiera M."/>
            <person name="Abouelleil A."/>
            <person name="Chapman S.B."/>
            <person name="Priest M."/>
            <person name="Young S.K."/>
            <person name="Wortman J."/>
            <person name="Nusbaum C."/>
            <person name="Birren B."/>
        </authorList>
    </citation>
    <scope>NUCLEOTIDE SEQUENCE [LARGE SCALE GENOMIC DNA]</scope>
    <source>
        <strain evidence="1 2">CBS 83496</strain>
    </source>
</reference>
<sequence length="218" mass="24169">MHEEATTPFRPSLFSTIGIPTPQRQGAGWHPQVPAAQQHLGALRLRFSLVLVACLTSQIGPQKRNSNPPTSMEANCVTTNDDVGPSLPILHPSQGRPAVAKNLLGSRPQLPHFSPAGRLNLLDTKGSGLNMQDYEFTSRSNLAEQPKRSLQDCTLPASYNTSETYSHHHLAFALPHLAIQRKLKMVLQQWYHVPVDGEYSRVYTGTVTRHRTVVTHET</sequence>
<dbReference type="HOGENOM" id="CLU_1266747_0_0_1"/>
<dbReference type="RefSeq" id="XP_016245612.1">
    <property type="nucleotide sequence ID" value="XM_016395756.1"/>
</dbReference>
<organism evidence="1 2">
    <name type="scientific">Cladophialophora immunda</name>
    <dbReference type="NCBI Taxonomy" id="569365"/>
    <lineage>
        <taxon>Eukaryota</taxon>
        <taxon>Fungi</taxon>
        <taxon>Dikarya</taxon>
        <taxon>Ascomycota</taxon>
        <taxon>Pezizomycotina</taxon>
        <taxon>Eurotiomycetes</taxon>
        <taxon>Chaetothyriomycetidae</taxon>
        <taxon>Chaetothyriales</taxon>
        <taxon>Herpotrichiellaceae</taxon>
        <taxon>Cladophialophora</taxon>
    </lineage>
</organism>
<protein>
    <submittedName>
        <fullName evidence="1">Uncharacterized protein</fullName>
    </submittedName>
</protein>